<dbReference type="AlphaFoldDB" id="A0A4Q2A7R6"/>
<protein>
    <submittedName>
        <fullName evidence="1">Uncharacterized protein</fullName>
    </submittedName>
</protein>
<dbReference type="Proteomes" id="UP000289650">
    <property type="component" value="Unassembled WGS sequence"/>
</dbReference>
<comment type="caution">
    <text evidence="1">The sequence shown here is derived from an EMBL/GenBank/DDBJ whole genome shotgun (WGS) entry which is preliminary data.</text>
</comment>
<sequence>MRAGNVARTIRCADACASASSAVVRGRFGRGEPEAKRSYQARPSAGIAGIRMLFMLMGR</sequence>
<reference evidence="1 2" key="1">
    <citation type="submission" date="2018-08" db="EMBL/GenBank/DDBJ databases">
        <title>Mountain-cultivated ginseng endophyte, Burkholderia stabilis and its activity against ginseng root rot disease.</title>
        <authorList>
            <person name="Tapan Kumar M."/>
            <person name="Bae H."/>
            <person name="Shanmugam G."/>
            <person name="Jeon J."/>
        </authorList>
    </citation>
    <scope>NUCLEOTIDE SEQUENCE [LARGE SCALE GENOMIC DNA]</scope>
    <source>
        <strain evidence="1 2">EB159</strain>
    </source>
</reference>
<gene>
    <name evidence="1" type="ORF">D1006_35585</name>
</gene>
<proteinExistence type="predicted"/>
<name>A0A4Q2A7R6_9BURK</name>
<organism evidence="1 2">
    <name type="scientific">Burkholderia stabilis</name>
    <dbReference type="NCBI Taxonomy" id="95485"/>
    <lineage>
        <taxon>Bacteria</taxon>
        <taxon>Pseudomonadati</taxon>
        <taxon>Pseudomonadota</taxon>
        <taxon>Betaproteobacteria</taxon>
        <taxon>Burkholderiales</taxon>
        <taxon>Burkholderiaceae</taxon>
        <taxon>Burkholderia</taxon>
        <taxon>Burkholderia cepacia complex</taxon>
    </lineage>
</organism>
<evidence type="ECO:0000313" key="1">
    <source>
        <dbReference type="EMBL" id="RXV65402.1"/>
    </source>
</evidence>
<evidence type="ECO:0000313" key="2">
    <source>
        <dbReference type="Proteomes" id="UP000289650"/>
    </source>
</evidence>
<accession>A0A4Q2A7R6</accession>
<dbReference type="EMBL" id="QWEX01000003">
    <property type="protein sequence ID" value="RXV65402.1"/>
    <property type="molecule type" value="Genomic_DNA"/>
</dbReference>